<gene>
    <name evidence="2" type="ORF">GT348_07175</name>
</gene>
<dbReference type="KEGG" id="bomb:GT348_07175"/>
<dbReference type="AlphaFoldDB" id="A0A6P1NHP3"/>
<accession>A0A6P1NHP3</accession>
<dbReference type="Proteomes" id="UP000463975">
    <property type="component" value="Chromosome"/>
</dbReference>
<protein>
    <submittedName>
        <fullName evidence="2">Uncharacterized protein</fullName>
    </submittedName>
</protein>
<keyword evidence="3" id="KW-1185">Reference proteome</keyword>
<reference evidence="2 3" key="1">
    <citation type="submission" date="2020-01" db="EMBL/GenBank/DDBJ databases">
        <title>Genome sequencing of strain KACC 21507.</title>
        <authorList>
            <person name="Heo J."/>
            <person name="Kim S.-J."/>
            <person name="Kim J.-S."/>
            <person name="Hong S.-B."/>
            <person name="Kwon S.-W."/>
        </authorList>
    </citation>
    <scope>NUCLEOTIDE SEQUENCE [LARGE SCALE GENOMIC DNA]</scope>
    <source>
        <strain evidence="2 3">KACC 21507</strain>
    </source>
</reference>
<evidence type="ECO:0000313" key="2">
    <source>
        <dbReference type="EMBL" id="QHI96044.1"/>
    </source>
</evidence>
<feature type="signal peptide" evidence="1">
    <location>
        <begin position="1"/>
        <end position="22"/>
    </location>
</feature>
<proteinExistence type="predicted"/>
<evidence type="ECO:0000256" key="1">
    <source>
        <dbReference type="SAM" id="SignalP"/>
    </source>
</evidence>
<dbReference type="EMBL" id="CP047652">
    <property type="protein sequence ID" value="QHI96044.1"/>
    <property type="molecule type" value="Genomic_DNA"/>
</dbReference>
<organism evidence="2 3">
    <name type="scientific">Aristophania vespae</name>
    <dbReference type="NCBI Taxonomy" id="2697033"/>
    <lineage>
        <taxon>Bacteria</taxon>
        <taxon>Pseudomonadati</taxon>
        <taxon>Pseudomonadota</taxon>
        <taxon>Alphaproteobacteria</taxon>
        <taxon>Acetobacterales</taxon>
        <taxon>Acetobacteraceae</taxon>
        <taxon>Aristophania</taxon>
    </lineage>
</organism>
<dbReference type="RefSeq" id="WP_160619117.1">
    <property type="nucleotide sequence ID" value="NZ_CP047652.1"/>
</dbReference>
<name>A0A6P1NHP3_9PROT</name>
<feature type="chain" id="PRO_5026973837" evidence="1">
    <location>
        <begin position="23"/>
        <end position="165"/>
    </location>
</feature>
<sequence>MLKLVKTIFGCVALIYCVSASAKPFTNEDAINEAKTYVFYCGDTHTKSECAEARKNFIQDYQNAYAGDRPSMIKVTDALWEYRSRSDITSLLDASAWDYVYGVILSGTFSQKESLKAYKMATPITGKIKDADSRFSPGFRLIALRALDIMEVIKAHTVHAVDSDE</sequence>
<keyword evidence="1" id="KW-0732">Signal</keyword>
<evidence type="ECO:0000313" key="3">
    <source>
        <dbReference type="Proteomes" id="UP000463975"/>
    </source>
</evidence>